<evidence type="ECO:0000256" key="2">
    <source>
        <dbReference type="ARBA" id="ARBA00022448"/>
    </source>
</evidence>
<dbReference type="NCBIfam" id="NF003716">
    <property type="entry name" value="PRK05326.1-3"/>
    <property type="match status" value="1"/>
</dbReference>
<evidence type="ECO:0000256" key="7">
    <source>
        <dbReference type="ARBA" id="ARBA00022989"/>
    </source>
</evidence>
<dbReference type="NCBIfam" id="NF003715">
    <property type="entry name" value="PRK05326.1-2"/>
    <property type="match status" value="1"/>
</dbReference>
<dbReference type="InterPro" id="IPR038770">
    <property type="entry name" value="Na+/solute_symporter_sf"/>
</dbReference>
<sequence length="504" mass="54876">MFLSALQISITPENILLIGSTLLFLSVIAGKFGYKWGVPVLLLFLGVGMACGVDGIGVKFQNPAIAQFIGVIALSIILFSGGMDTKYEDIKPVWKEGVILATLGVLLTAIITGGFIYALSRLIGGDFELSIPESLLLASVMSSTDSASVFSLLRSKGLNIDRKLRSTLELESGSNDPMAYMLTILLIQVITSESFNWEKSAIDFIIQMSVGATLGWVLGRATLYALNKINVANQSLYSILLLALILFTFTITDTLDGNGYLAVYIAGLVVGNNKFSHKKAITSFFESFAWLWQIAMFLTLGLLVSPSELLPIAVFGLAIGAFMILFGRPLSVLFCLLPFSIGRPQKYYISWVGLKGAVPIIFATYPMLANLEKANLIFNVVFFITIISLLIQGTTVGFAAKVLNLIKPNEISSDEFGVALSEDIKSTMSEIVVSEKMLENGKRLMDMSMPENTLAVLVKRNGAYFVPQGNTELCAGDKVLVISDNAEELEKLYKKFGIESFKIN</sequence>
<dbReference type="RefSeq" id="WP_370396513.1">
    <property type="nucleotide sequence ID" value="NZ_JALBUT010000002.1"/>
</dbReference>
<feature type="transmembrane region" description="Helical" evidence="10">
    <location>
        <begin position="348"/>
        <end position="368"/>
    </location>
</feature>
<comment type="subcellular location">
    <subcellularLocation>
        <location evidence="1">Cell membrane</location>
        <topology evidence="1">Multi-pass membrane protein</topology>
    </subcellularLocation>
</comment>
<evidence type="ECO:0000256" key="10">
    <source>
        <dbReference type="SAM" id="Phobius"/>
    </source>
</evidence>
<reference evidence="12 13" key="1">
    <citation type="submission" date="2022-03" db="EMBL/GenBank/DDBJ databases">
        <title>Novel taxa within the pig intestine.</title>
        <authorList>
            <person name="Wylensek D."/>
            <person name="Bishof K."/>
            <person name="Afrizal A."/>
            <person name="Clavel T."/>
        </authorList>
    </citation>
    <scope>NUCLEOTIDE SEQUENCE [LARGE SCALE GENOMIC DNA]</scope>
    <source>
        <strain evidence="12 13">CLA-KB-P66</strain>
    </source>
</reference>
<feature type="transmembrane region" description="Helical" evidence="10">
    <location>
        <begin position="97"/>
        <end position="123"/>
    </location>
</feature>
<keyword evidence="3" id="KW-0050">Antiport</keyword>
<feature type="transmembrane region" description="Helical" evidence="10">
    <location>
        <begin position="235"/>
        <end position="252"/>
    </location>
</feature>
<evidence type="ECO:0000313" key="13">
    <source>
        <dbReference type="Proteomes" id="UP001275932"/>
    </source>
</evidence>
<feature type="transmembrane region" description="Helical" evidence="10">
    <location>
        <begin position="287"/>
        <end position="306"/>
    </location>
</feature>
<keyword evidence="13" id="KW-1185">Reference proteome</keyword>
<gene>
    <name evidence="12" type="ORF">MOX91_02590</name>
</gene>
<dbReference type="InterPro" id="IPR006037">
    <property type="entry name" value="RCK_C"/>
</dbReference>
<feature type="transmembrane region" description="Helical" evidence="10">
    <location>
        <begin position="380"/>
        <end position="403"/>
    </location>
</feature>
<dbReference type="Gene3D" id="3.30.70.1450">
    <property type="entry name" value="Regulator of K+ conductance, C-terminal domain"/>
    <property type="match status" value="1"/>
</dbReference>
<dbReference type="InterPro" id="IPR006153">
    <property type="entry name" value="Cation/H_exchanger_TM"/>
</dbReference>
<name>A0ABU4WEU0_9BACT</name>
<keyword evidence="4" id="KW-1003">Cell membrane</keyword>
<feature type="transmembrane region" description="Helical" evidence="10">
    <location>
        <begin position="204"/>
        <end position="223"/>
    </location>
</feature>
<evidence type="ECO:0000256" key="6">
    <source>
        <dbReference type="ARBA" id="ARBA00022692"/>
    </source>
</evidence>
<dbReference type="PANTHER" id="PTHR32507">
    <property type="entry name" value="NA(+)/H(+) ANTIPORTER 1"/>
    <property type="match status" value="1"/>
</dbReference>
<organism evidence="12 13">
    <name type="scientific">Intestinicryptomonas porci</name>
    <dbReference type="NCBI Taxonomy" id="2926320"/>
    <lineage>
        <taxon>Bacteria</taxon>
        <taxon>Pseudomonadati</taxon>
        <taxon>Verrucomicrobiota</taxon>
        <taxon>Opitutia</taxon>
        <taxon>Opitutales</taxon>
        <taxon>Intestinicryptomonaceae</taxon>
        <taxon>Intestinicryptomonas</taxon>
    </lineage>
</organism>
<feature type="transmembrane region" description="Helical" evidence="10">
    <location>
        <begin position="312"/>
        <end position="336"/>
    </location>
</feature>
<keyword evidence="2" id="KW-0813">Transport</keyword>
<proteinExistence type="predicted"/>
<evidence type="ECO:0000256" key="3">
    <source>
        <dbReference type="ARBA" id="ARBA00022449"/>
    </source>
</evidence>
<dbReference type="EMBL" id="JALBUT010000002">
    <property type="protein sequence ID" value="MDX8415068.1"/>
    <property type="molecule type" value="Genomic_DNA"/>
</dbReference>
<evidence type="ECO:0000256" key="9">
    <source>
        <dbReference type="ARBA" id="ARBA00023136"/>
    </source>
</evidence>
<evidence type="ECO:0000256" key="4">
    <source>
        <dbReference type="ARBA" id="ARBA00022475"/>
    </source>
</evidence>
<keyword evidence="8" id="KW-0406">Ion transport</keyword>
<keyword evidence="7 10" id="KW-1133">Transmembrane helix</keyword>
<dbReference type="PANTHER" id="PTHR32507:SF7">
    <property type="entry name" value="K(+)_H(+) ANTIPORTER NHAP2"/>
    <property type="match status" value="1"/>
</dbReference>
<keyword evidence="9 10" id="KW-0472">Membrane</keyword>
<keyword evidence="5" id="KW-0630">Potassium</keyword>
<evidence type="ECO:0000256" key="5">
    <source>
        <dbReference type="ARBA" id="ARBA00022538"/>
    </source>
</evidence>
<protein>
    <submittedName>
        <fullName evidence="12">Potassium/proton antiporter</fullName>
    </submittedName>
</protein>
<dbReference type="Gene3D" id="1.20.1530.20">
    <property type="match status" value="1"/>
</dbReference>
<evidence type="ECO:0000256" key="8">
    <source>
        <dbReference type="ARBA" id="ARBA00023065"/>
    </source>
</evidence>
<dbReference type="InterPro" id="IPR036721">
    <property type="entry name" value="RCK_C_sf"/>
</dbReference>
<keyword evidence="5" id="KW-0633">Potassium transport</keyword>
<comment type="caution">
    <text evidence="12">The sequence shown here is derived from an EMBL/GenBank/DDBJ whole genome shotgun (WGS) entry which is preliminary data.</text>
</comment>
<dbReference type="Pfam" id="PF00999">
    <property type="entry name" value="Na_H_Exchanger"/>
    <property type="match status" value="1"/>
</dbReference>
<accession>A0ABU4WEU0</accession>
<feature type="domain" description="RCK C-terminal" evidence="11">
    <location>
        <begin position="416"/>
        <end position="498"/>
    </location>
</feature>
<evidence type="ECO:0000256" key="1">
    <source>
        <dbReference type="ARBA" id="ARBA00004651"/>
    </source>
</evidence>
<dbReference type="Proteomes" id="UP001275932">
    <property type="component" value="Unassembled WGS sequence"/>
</dbReference>
<keyword evidence="6 10" id="KW-0812">Transmembrane</keyword>
<dbReference type="SUPFAM" id="SSF116726">
    <property type="entry name" value="TrkA C-terminal domain-like"/>
    <property type="match status" value="1"/>
</dbReference>
<feature type="transmembrane region" description="Helical" evidence="10">
    <location>
        <begin position="64"/>
        <end position="85"/>
    </location>
</feature>
<dbReference type="PROSITE" id="PS51202">
    <property type="entry name" value="RCK_C"/>
    <property type="match status" value="1"/>
</dbReference>
<feature type="transmembrane region" description="Helical" evidence="10">
    <location>
        <begin position="15"/>
        <end position="33"/>
    </location>
</feature>
<evidence type="ECO:0000259" key="11">
    <source>
        <dbReference type="PROSITE" id="PS51202"/>
    </source>
</evidence>
<evidence type="ECO:0000313" key="12">
    <source>
        <dbReference type="EMBL" id="MDX8415068.1"/>
    </source>
</evidence>
<feature type="transmembrane region" description="Helical" evidence="10">
    <location>
        <begin position="40"/>
        <end position="58"/>
    </location>
</feature>